<reference evidence="4" key="1">
    <citation type="submission" date="2021-01" db="EMBL/GenBank/DDBJ databases">
        <title>Whole genome shotgun sequence of Dactylosporangium siamense NBRC 106093.</title>
        <authorList>
            <person name="Komaki H."/>
            <person name="Tamura T."/>
        </authorList>
    </citation>
    <scope>NUCLEOTIDE SEQUENCE</scope>
    <source>
        <strain evidence="4">NBRC 106093</strain>
    </source>
</reference>
<dbReference type="EMBL" id="BONQ01000155">
    <property type="protein sequence ID" value="GIG51467.1"/>
    <property type="molecule type" value="Genomic_DNA"/>
</dbReference>
<evidence type="ECO:0000256" key="1">
    <source>
        <dbReference type="PROSITE-ProRule" id="PRU01251"/>
    </source>
</evidence>
<dbReference type="RefSeq" id="WP_203853078.1">
    <property type="nucleotide sequence ID" value="NZ_BAAAVW010000010.1"/>
</dbReference>
<name>A0A919PXG8_9ACTN</name>
<dbReference type="AlphaFoldDB" id="A0A919PXG8"/>
<evidence type="ECO:0000313" key="5">
    <source>
        <dbReference type="Proteomes" id="UP000660611"/>
    </source>
</evidence>
<accession>A0A919PXG8</accession>
<keyword evidence="1" id="KW-0677">Repeat</keyword>
<sequence>MEFGDTVAGLVRTAAYAAARNEPANRVVDASTLLWLAVPGESGRVPTIRQVERQVHAGSAWRVPFKASTDGLLAQDLAGADPVSQLLRQARLSVPPDRFDRGPVRWHGSVMAGLLATLDEARAAGVETTGHLHLVAGLLRACTETLSGQPADEHLAGLRAEPAWREPGRPYTPVVSQLAPAREMSERTGLGGWLDRKLRRAEVGDSRYGGAVTPSVIREAMRQTVRLDDGPVTAAHLLLGIAGLGEQLRTAGRRLRSPLLPFNGAPDLLDAHGVTLERAVAALPAARPEHPVIAPTGRVQLVIWTPWPQWTAEAVDAVNRAVDLAREAGHPETGTTHLAVAALEPEDGTAARLLLALGVSRAELLHQLREAAPPPERRADRSPAKARRLSP</sequence>
<dbReference type="Gene3D" id="1.10.1780.10">
    <property type="entry name" value="Clp, N-terminal domain"/>
    <property type="match status" value="1"/>
</dbReference>
<dbReference type="InterPro" id="IPR036628">
    <property type="entry name" value="Clp_N_dom_sf"/>
</dbReference>
<dbReference type="InterPro" id="IPR004176">
    <property type="entry name" value="Clp_R_N"/>
</dbReference>
<feature type="region of interest" description="Disordered" evidence="2">
    <location>
        <begin position="368"/>
        <end position="391"/>
    </location>
</feature>
<dbReference type="Proteomes" id="UP000660611">
    <property type="component" value="Unassembled WGS sequence"/>
</dbReference>
<dbReference type="SUPFAM" id="SSF81923">
    <property type="entry name" value="Double Clp-N motif"/>
    <property type="match status" value="1"/>
</dbReference>
<organism evidence="4 5">
    <name type="scientific">Dactylosporangium siamense</name>
    <dbReference type="NCBI Taxonomy" id="685454"/>
    <lineage>
        <taxon>Bacteria</taxon>
        <taxon>Bacillati</taxon>
        <taxon>Actinomycetota</taxon>
        <taxon>Actinomycetes</taxon>
        <taxon>Micromonosporales</taxon>
        <taxon>Micromonosporaceae</taxon>
        <taxon>Dactylosporangium</taxon>
    </lineage>
</organism>
<gene>
    <name evidence="4" type="ORF">Dsi01nite_095080</name>
</gene>
<protein>
    <recommendedName>
        <fullName evidence="3">Clp R domain-containing protein</fullName>
    </recommendedName>
</protein>
<comment type="caution">
    <text evidence="4">The sequence shown here is derived from an EMBL/GenBank/DDBJ whole genome shotgun (WGS) entry which is preliminary data.</text>
</comment>
<keyword evidence="5" id="KW-1185">Reference proteome</keyword>
<dbReference type="PROSITE" id="PS51903">
    <property type="entry name" value="CLP_R"/>
    <property type="match status" value="1"/>
</dbReference>
<evidence type="ECO:0000259" key="3">
    <source>
        <dbReference type="PROSITE" id="PS51903"/>
    </source>
</evidence>
<evidence type="ECO:0000256" key="2">
    <source>
        <dbReference type="SAM" id="MobiDB-lite"/>
    </source>
</evidence>
<dbReference type="Pfam" id="PF02861">
    <property type="entry name" value="Clp_N"/>
    <property type="match status" value="1"/>
</dbReference>
<proteinExistence type="predicted"/>
<feature type="compositionally biased region" description="Basic and acidic residues" evidence="2">
    <location>
        <begin position="368"/>
        <end position="383"/>
    </location>
</feature>
<evidence type="ECO:0000313" key="4">
    <source>
        <dbReference type="EMBL" id="GIG51467.1"/>
    </source>
</evidence>
<feature type="domain" description="Clp R" evidence="3">
    <location>
        <begin position="307"/>
        <end position="391"/>
    </location>
</feature>